<dbReference type="InterPro" id="IPR001734">
    <property type="entry name" value="Na/solute_symporter"/>
</dbReference>
<evidence type="ECO:0000256" key="8">
    <source>
        <dbReference type="ARBA" id="ARBA00023065"/>
    </source>
</evidence>
<feature type="transmembrane region" description="Helical" evidence="11">
    <location>
        <begin position="94"/>
        <end position="114"/>
    </location>
</feature>
<keyword evidence="7" id="KW-0915">Sodium</keyword>
<dbReference type="EnsemblMetazoa" id="SMAR003545-RA">
    <property type="protein sequence ID" value="SMAR003545-PA"/>
    <property type="gene ID" value="SMAR003545"/>
</dbReference>
<proteinExistence type="inferred from homology"/>
<feature type="transmembrane region" description="Helical" evidence="11">
    <location>
        <begin position="647"/>
        <end position="670"/>
    </location>
</feature>
<name>T1IR61_STRMM</name>
<keyword evidence="3" id="KW-0813">Transport</keyword>
<evidence type="ECO:0000256" key="1">
    <source>
        <dbReference type="ARBA" id="ARBA00004651"/>
    </source>
</evidence>
<accession>T1IR61</accession>
<feature type="transmembrane region" description="Helical" evidence="11">
    <location>
        <begin position="748"/>
        <end position="771"/>
    </location>
</feature>
<dbReference type="HOGENOM" id="CLU_280374_0_0_1"/>
<feature type="transmembrane region" description="Helical" evidence="11">
    <location>
        <begin position="587"/>
        <end position="610"/>
    </location>
</feature>
<evidence type="ECO:0000256" key="10">
    <source>
        <dbReference type="ARBA" id="ARBA00023201"/>
    </source>
</evidence>
<dbReference type="Gene3D" id="1.20.1730.10">
    <property type="entry name" value="Sodium/glucose cotransporter"/>
    <property type="match status" value="3"/>
</dbReference>
<comment type="subcellular location">
    <subcellularLocation>
        <location evidence="1">Cell membrane</location>
        <topology evidence="1">Multi-pass membrane protein</topology>
    </subcellularLocation>
</comment>
<evidence type="ECO:0000313" key="13">
    <source>
        <dbReference type="Proteomes" id="UP000014500"/>
    </source>
</evidence>
<dbReference type="PhylomeDB" id="T1IR61"/>
<dbReference type="CDD" id="cd11492">
    <property type="entry name" value="SLC5sbd_NIS-SMVT"/>
    <property type="match status" value="1"/>
</dbReference>
<evidence type="ECO:0008006" key="14">
    <source>
        <dbReference type="Google" id="ProtNLM"/>
    </source>
</evidence>
<feature type="transmembrane region" description="Helical" evidence="11">
    <location>
        <begin position="468"/>
        <end position="492"/>
    </location>
</feature>
<feature type="transmembrane region" description="Helical" evidence="11">
    <location>
        <begin position="547"/>
        <end position="566"/>
    </location>
</feature>
<evidence type="ECO:0000313" key="12">
    <source>
        <dbReference type="EnsemblMetazoa" id="SMAR003545-PA"/>
    </source>
</evidence>
<feature type="transmembrane region" description="Helical" evidence="11">
    <location>
        <begin position="691"/>
        <end position="711"/>
    </location>
</feature>
<dbReference type="InterPro" id="IPR038377">
    <property type="entry name" value="Na/Glc_symporter_sf"/>
</dbReference>
<evidence type="ECO:0000256" key="7">
    <source>
        <dbReference type="ARBA" id="ARBA00023053"/>
    </source>
</evidence>
<feature type="transmembrane region" description="Helical" evidence="11">
    <location>
        <begin position="260"/>
        <end position="278"/>
    </location>
</feature>
<feature type="transmembrane region" description="Helical" evidence="11">
    <location>
        <begin position="524"/>
        <end position="541"/>
    </location>
</feature>
<dbReference type="InterPro" id="IPR051163">
    <property type="entry name" value="Sodium:Solute_Symporter_SSF"/>
</dbReference>
<dbReference type="AlphaFoldDB" id="T1IR61"/>
<evidence type="ECO:0000256" key="9">
    <source>
        <dbReference type="ARBA" id="ARBA00023136"/>
    </source>
</evidence>
<dbReference type="EMBL" id="JH431335">
    <property type="status" value="NOT_ANNOTATED_CDS"/>
    <property type="molecule type" value="Genomic_DNA"/>
</dbReference>
<feature type="transmembrane region" description="Helical" evidence="11">
    <location>
        <begin position="498"/>
        <end position="517"/>
    </location>
</feature>
<dbReference type="GO" id="GO:0015293">
    <property type="term" value="F:symporter activity"/>
    <property type="evidence" value="ECO:0007669"/>
    <property type="project" value="TreeGrafter"/>
</dbReference>
<feature type="transmembrane region" description="Helical" evidence="11">
    <location>
        <begin position="50"/>
        <end position="74"/>
    </location>
</feature>
<dbReference type="GO" id="GO:0005886">
    <property type="term" value="C:plasma membrane"/>
    <property type="evidence" value="ECO:0007669"/>
    <property type="project" value="UniProtKB-SubCell"/>
</dbReference>
<keyword evidence="4" id="KW-1003">Cell membrane</keyword>
<evidence type="ECO:0000256" key="3">
    <source>
        <dbReference type="ARBA" id="ARBA00022448"/>
    </source>
</evidence>
<comment type="similarity">
    <text evidence="2">Belongs to the sodium:solute symporter (SSF) (TC 2.A.21) family.</text>
</comment>
<dbReference type="eggNOG" id="KOG2349">
    <property type="taxonomic scope" value="Eukaryota"/>
</dbReference>
<dbReference type="Pfam" id="PF00474">
    <property type="entry name" value="SSF"/>
    <property type="match status" value="4"/>
</dbReference>
<dbReference type="PANTHER" id="PTHR42985:SF39">
    <property type="entry name" value="GH10366P"/>
    <property type="match status" value="1"/>
</dbReference>
<dbReference type="GO" id="GO:0006814">
    <property type="term" value="P:sodium ion transport"/>
    <property type="evidence" value="ECO:0007669"/>
    <property type="project" value="UniProtKB-KW"/>
</dbReference>
<keyword evidence="13" id="KW-1185">Reference proteome</keyword>
<feature type="transmembrane region" description="Helical" evidence="11">
    <location>
        <begin position="178"/>
        <end position="197"/>
    </location>
</feature>
<evidence type="ECO:0000256" key="4">
    <source>
        <dbReference type="ARBA" id="ARBA00022475"/>
    </source>
</evidence>
<feature type="transmembrane region" description="Helical" evidence="11">
    <location>
        <begin position="392"/>
        <end position="410"/>
    </location>
</feature>
<keyword evidence="9 11" id="KW-0472">Membrane</keyword>
<feature type="transmembrane region" description="Helical" evidence="11">
    <location>
        <begin position="209"/>
        <end position="227"/>
    </location>
</feature>
<evidence type="ECO:0000256" key="6">
    <source>
        <dbReference type="ARBA" id="ARBA00022989"/>
    </source>
</evidence>
<feature type="transmembrane region" description="Helical" evidence="11">
    <location>
        <begin position="816"/>
        <end position="837"/>
    </location>
</feature>
<keyword evidence="10" id="KW-0739">Sodium transport</keyword>
<protein>
    <recommendedName>
        <fullName evidence="14">Sodium-dependent multivitamin transporter</fullName>
    </recommendedName>
</protein>
<evidence type="ECO:0000256" key="11">
    <source>
        <dbReference type="SAM" id="Phobius"/>
    </source>
</evidence>
<dbReference type="STRING" id="126957.T1IR61"/>
<feature type="transmembrane region" description="Helical" evidence="11">
    <location>
        <begin position="353"/>
        <end position="372"/>
    </location>
</feature>
<reference evidence="12" key="2">
    <citation type="submission" date="2015-02" db="UniProtKB">
        <authorList>
            <consortium name="EnsemblMetazoa"/>
        </authorList>
    </citation>
    <scope>IDENTIFICATION</scope>
</reference>
<evidence type="ECO:0000256" key="2">
    <source>
        <dbReference type="ARBA" id="ARBA00006434"/>
    </source>
</evidence>
<reference evidence="13" key="1">
    <citation type="submission" date="2011-05" db="EMBL/GenBank/DDBJ databases">
        <authorList>
            <person name="Richards S.R."/>
            <person name="Qu J."/>
            <person name="Jiang H."/>
            <person name="Jhangiani S.N."/>
            <person name="Agravi P."/>
            <person name="Goodspeed R."/>
            <person name="Gross S."/>
            <person name="Mandapat C."/>
            <person name="Jackson L."/>
            <person name="Mathew T."/>
            <person name="Pu L."/>
            <person name="Thornton R."/>
            <person name="Saada N."/>
            <person name="Wilczek-Boney K.B."/>
            <person name="Lee S."/>
            <person name="Kovar C."/>
            <person name="Wu Y."/>
            <person name="Scherer S.E."/>
            <person name="Worley K.C."/>
            <person name="Muzny D.M."/>
            <person name="Gibbs R."/>
        </authorList>
    </citation>
    <scope>NUCLEOTIDE SEQUENCE</scope>
    <source>
        <strain evidence="13">Brora</strain>
    </source>
</reference>
<feature type="transmembrane region" description="Helical" evidence="11">
    <location>
        <begin position="422"/>
        <end position="442"/>
    </location>
</feature>
<feature type="transmembrane region" description="Helical" evidence="11">
    <location>
        <begin position="126"/>
        <end position="148"/>
    </location>
</feature>
<keyword evidence="8" id="KW-0406">Ion transport</keyword>
<evidence type="ECO:0000256" key="5">
    <source>
        <dbReference type="ARBA" id="ARBA00022692"/>
    </source>
</evidence>
<dbReference type="PROSITE" id="PS50283">
    <property type="entry name" value="NA_SOLUT_SYMP_3"/>
    <property type="match status" value="2"/>
</dbReference>
<dbReference type="Proteomes" id="UP000014500">
    <property type="component" value="Unassembled WGS sequence"/>
</dbReference>
<keyword evidence="6 11" id="KW-1133">Transmembrane helix</keyword>
<organism evidence="12 13">
    <name type="scientific">Strigamia maritima</name>
    <name type="common">European centipede</name>
    <name type="synonym">Geophilus maritimus</name>
    <dbReference type="NCBI Taxonomy" id="126957"/>
    <lineage>
        <taxon>Eukaryota</taxon>
        <taxon>Metazoa</taxon>
        <taxon>Ecdysozoa</taxon>
        <taxon>Arthropoda</taxon>
        <taxon>Myriapoda</taxon>
        <taxon>Chilopoda</taxon>
        <taxon>Pleurostigmophora</taxon>
        <taxon>Geophilomorpha</taxon>
        <taxon>Linotaeniidae</taxon>
        <taxon>Strigamia</taxon>
    </lineage>
</organism>
<sequence length="920" mass="101331">MRKLHCSRYQPIPCVPCYVNSIQVIKLEMFYFSANIDLRMLTKENLAARFTWIDFVILAVMLLISGAIGLYYAVGGNRQKTAKDILVANRSMGILPVTLSLLASVISAPAVLGVPVEIYSYGTSFALIVLSLAIAIPISAHVYLPIFYDLGVTSSYEALFLSIVTYVPALALSQVTGIYKWTSIGAIGIVCIIYTSLGGIKGVMWTDVFQILVMFAALMFVLIKGLFKVGGFKSTLYIAFMGNRLNTFNFSLSPFERHTFLEFIFGASLMWIAVYGTYQTNVQRYLTSPTKSSDRTTVIEQKHRFCGAVISSINQKREGKLRKEQLREAKMAANNGNIMVELELATRFGVEDYAVFVAMLAISMGIGIYYACSGDRQRTAKAFLMADKSMGVFPVSFSLFASFISAPAILGIPVEVYTYGTSYWTMTLSFLIVLPVTAYLYMPVFHDLDLTSSYEYLERRFNRTVRKLSSAIFVGNMIMFLAIVTYVPAVALSQVTGMHVWLSVSIIGIVCTIYTTLGGMKAVMWTDAVQILVMLFSIFDANPLERHTFWCLTIGAAVMWLSVYGVNQTQVQRYLTSKSKRTATLALWLNLPAQFIFISLSITIGLLVYAKYATCDPLSIKLIQSKIQILPLFVMESLSDFPGLPGLFVAGLFSASLSTLSSGLNSLAAVTLEDFVKPLCYPKLSERQAGFASKFIASLYGVAALGLVAVVEQLGNILEAVFSLFGMVSAPLFGLFTLGMFFPHANSLGAGVGFFSGLVVVLWLGIGAQIMKPHIPQLPVSVSDCNTTVHVTRVVLENITTFPERTEPYSVYNISYLWYSTIGMLIVIIVGLFVSYLSSKFTYWPITFQDPLEVDPRLLSPPIRRLFNHSQKYHLSTVFGPESDAPAKSLTTGAADNIAEDKNELACDPSTETSAAVALL</sequence>
<feature type="transmembrane region" description="Helical" evidence="11">
    <location>
        <begin position="154"/>
        <end position="171"/>
    </location>
</feature>
<feature type="transmembrane region" description="Helical" evidence="11">
    <location>
        <begin position="717"/>
        <end position="741"/>
    </location>
</feature>
<keyword evidence="5 11" id="KW-0812">Transmembrane</keyword>
<dbReference type="OMA" id="ASINCDP"/>
<dbReference type="PANTHER" id="PTHR42985">
    <property type="entry name" value="SODIUM-COUPLED MONOCARBOXYLATE TRANSPORTER"/>
    <property type="match status" value="1"/>
</dbReference>